<evidence type="ECO:0000313" key="3">
    <source>
        <dbReference type="EMBL" id="OLN88119.1"/>
    </source>
</evidence>
<dbReference type="EMBL" id="MPGH01000088">
    <property type="protein sequence ID" value="OLN88119.1"/>
    <property type="molecule type" value="Genomic_DNA"/>
</dbReference>
<comment type="caution">
    <text evidence="3">The sequence shown here is derived from an EMBL/GenBank/DDBJ whole genome shotgun (WGS) entry which is preliminary data.</text>
</comment>
<gene>
    <name evidence="3" type="ORF">CCHL11_00089</name>
</gene>
<feature type="region of interest" description="Disordered" evidence="1">
    <location>
        <begin position="55"/>
        <end position="109"/>
    </location>
</feature>
<dbReference type="Proteomes" id="UP000186583">
    <property type="component" value="Unassembled WGS sequence"/>
</dbReference>
<feature type="compositionally biased region" description="Basic and acidic residues" evidence="1">
    <location>
        <begin position="59"/>
        <end position="75"/>
    </location>
</feature>
<accession>A0A1Q8RUR8</accession>
<feature type="compositionally biased region" description="Basic and acidic residues" evidence="1">
    <location>
        <begin position="92"/>
        <end position="107"/>
    </location>
</feature>
<dbReference type="AlphaFoldDB" id="A0A1Q8RUR8"/>
<evidence type="ECO:0000256" key="2">
    <source>
        <dbReference type="SAM" id="SignalP"/>
    </source>
</evidence>
<feature type="signal peptide" evidence="2">
    <location>
        <begin position="1"/>
        <end position="19"/>
    </location>
</feature>
<evidence type="ECO:0000256" key="1">
    <source>
        <dbReference type="SAM" id="MobiDB-lite"/>
    </source>
</evidence>
<name>A0A1Q8RUR8_9PEZI</name>
<protein>
    <submittedName>
        <fullName evidence="3">Uncharacterized protein</fullName>
    </submittedName>
</protein>
<sequence>MRYSQLILSLYFYVACVNALPAPAPVDAITARASGKTGDGKKNAKAEVAGIQENIKIQNQEKKDAKGVSKAEKSGNPKAAQAAKTKLLGTIEDGKKVREGNQAKADKSNTALVDGLKKVQGAQAKEEKQAKGLKGNTAADKGTLSTLQSEFSAGIDQNKKNKNAALKGNTNGKGGKGGK</sequence>
<dbReference type="STRING" id="708187.A0A1Q8RUR8"/>
<evidence type="ECO:0000313" key="4">
    <source>
        <dbReference type="Proteomes" id="UP000186583"/>
    </source>
</evidence>
<reference evidence="3 4" key="1">
    <citation type="submission" date="2016-11" db="EMBL/GenBank/DDBJ databases">
        <title>Draft Genome Assembly of Colletotrichum chlorophyti a pathogen of herbaceous plants.</title>
        <authorList>
            <person name="Gan P."/>
            <person name="Narusaka M."/>
            <person name="Tsushima A."/>
            <person name="Narusaka Y."/>
            <person name="Takano Y."/>
            <person name="Shirasu K."/>
        </authorList>
    </citation>
    <scope>NUCLEOTIDE SEQUENCE [LARGE SCALE GENOMIC DNA]</scope>
    <source>
        <strain evidence="3 4">NTL11</strain>
    </source>
</reference>
<keyword evidence="4" id="KW-1185">Reference proteome</keyword>
<organism evidence="3 4">
    <name type="scientific">Colletotrichum chlorophyti</name>
    <dbReference type="NCBI Taxonomy" id="708187"/>
    <lineage>
        <taxon>Eukaryota</taxon>
        <taxon>Fungi</taxon>
        <taxon>Dikarya</taxon>
        <taxon>Ascomycota</taxon>
        <taxon>Pezizomycotina</taxon>
        <taxon>Sordariomycetes</taxon>
        <taxon>Hypocreomycetidae</taxon>
        <taxon>Glomerellales</taxon>
        <taxon>Glomerellaceae</taxon>
        <taxon>Colletotrichum</taxon>
    </lineage>
</organism>
<keyword evidence="2" id="KW-0732">Signal</keyword>
<feature type="chain" id="PRO_5012932028" evidence="2">
    <location>
        <begin position="20"/>
        <end position="179"/>
    </location>
</feature>
<proteinExistence type="predicted"/>
<dbReference type="OrthoDB" id="3638982at2759"/>
<feature type="region of interest" description="Disordered" evidence="1">
    <location>
        <begin position="121"/>
        <end position="179"/>
    </location>
</feature>